<reference evidence="1 2" key="1">
    <citation type="journal article" date="2015" name="Nat. Commun.">
        <title>Lucilia cuprina genome unlocks parasitic fly biology to underpin future interventions.</title>
        <authorList>
            <person name="Anstead C.A."/>
            <person name="Korhonen P.K."/>
            <person name="Young N.D."/>
            <person name="Hall R.S."/>
            <person name="Jex A.R."/>
            <person name="Murali S.C."/>
            <person name="Hughes D.S."/>
            <person name="Lee S.F."/>
            <person name="Perry T."/>
            <person name="Stroehlein A.J."/>
            <person name="Ansell B.R."/>
            <person name="Breugelmans B."/>
            <person name="Hofmann A."/>
            <person name="Qu J."/>
            <person name="Dugan S."/>
            <person name="Lee S.L."/>
            <person name="Chao H."/>
            <person name="Dinh H."/>
            <person name="Han Y."/>
            <person name="Doddapaneni H.V."/>
            <person name="Worley K.C."/>
            <person name="Muzny D.M."/>
            <person name="Ioannidis P."/>
            <person name="Waterhouse R.M."/>
            <person name="Zdobnov E.M."/>
            <person name="James P.J."/>
            <person name="Bagnall N.H."/>
            <person name="Kotze A.C."/>
            <person name="Gibbs R.A."/>
            <person name="Richards S."/>
            <person name="Batterham P."/>
            <person name="Gasser R.B."/>
        </authorList>
    </citation>
    <scope>NUCLEOTIDE SEQUENCE [LARGE SCALE GENOMIC DNA]</scope>
    <source>
        <strain evidence="1 2">LS</strain>
        <tissue evidence="1">Full body</tissue>
    </source>
</reference>
<comment type="caution">
    <text evidence="1">The sequence shown here is derived from an EMBL/GenBank/DDBJ whole genome shotgun (WGS) entry which is preliminary data.</text>
</comment>
<sequence>MEASCCRAIKAVGFDVIKPLDEVEGSWAFVLFGSLCSEVSEEYEPNISKSIDDLSDSNFICISISISDCNLTLVIEIDEIDGSGGGGVGTRCDEDVIKVGVKYGIARVCSENDDVIVQGFWASQHLLKCLVSSNLRIKFKIAPTLQTYCRPAAAISEGLRIPVLIRLGGLRRRKWLPIQLIIVHVVVADAVVPVAVEHVPSVLAAVVVDDADDDVDVPWLQFH</sequence>
<evidence type="ECO:0000313" key="1">
    <source>
        <dbReference type="EMBL" id="KNC23419.1"/>
    </source>
</evidence>
<gene>
    <name evidence="1" type="ORF">FF38_13331</name>
</gene>
<keyword evidence="2" id="KW-1185">Reference proteome</keyword>
<name>A0A0L0BW22_LUCCU</name>
<dbReference type="Proteomes" id="UP000037069">
    <property type="component" value="Unassembled WGS sequence"/>
</dbReference>
<organism evidence="1 2">
    <name type="scientific">Lucilia cuprina</name>
    <name type="common">Green bottle fly</name>
    <name type="synonym">Australian sheep blowfly</name>
    <dbReference type="NCBI Taxonomy" id="7375"/>
    <lineage>
        <taxon>Eukaryota</taxon>
        <taxon>Metazoa</taxon>
        <taxon>Ecdysozoa</taxon>
        <taxon>Arthropoda</taxon>
        <taxon>Hexapoda</taxon>
        <taxon>Insecta</taxon>
        <taxon>Pterygota</taxon>
        <taxon>Neoptera</taxon>
        <taxon>Endopterygota</taxon>
        <taxon>Diptera</taxon>
        <taxon>Brachycera</taxon>
        <taxon>Muscomorpha</taxon>
        <taxon>Oestroidea</taxon>
        <taxon>Calliphoridae</taxon>
        <taxon>Luciliinae</taxon>
        <taxon>Lucilia</taxon>
    </lineage>
</organism>
<protein>
    <submittedName>
        <fullName evidence="1">Uncharacterized protein</fullName>
    </submittedName>
</protein>
<proteinExistence type="predicted"/>
<accession>A0A0L0BW22</accession>
<evidence type="ECO:0000313" key="2">
    <source>
        <dbReference type="Proteomes" id="UP000037069"/>
    </source>
</evidence>
<dbReference type="EMBL" id="JRES01001351">
    <property type="protein sequence ID" value="KNC23419.1"/>
    <property type="molecule type" value="Genomic_DNA"/>
</dbReference>
<dbReference type="AlphaFoldDB" id="A0A0L0BW22"/>